<feature type="compositionally biased region" description="Low complexity" evidence="6">
    <location>
        <begin position="1242"/>
        <end position="1261"/>
    </location>
</feature>
<dbReference type="PANTHER" id="PTHR10621:SF0">
    <property type="entry name" value="UV EXCISION REPAIR PROTEIN RAD23"/>
    <property type="match status" value="1"/>
</dbReference>
<dbReference type="FunFam" id="1.10.8.10:FF:000002">
    <property type="entry name" value="UV excision repair protein RAD23 homolog"/>
    <property type="match status" value="1"/>
</dbReference>
<dbReference type="Gene3D" id="1.10.10.540">
    <property type="entry name" value="XPC-binding domain"/>
    <property type="match status" value="1"/>
</dbReference>
<feature type="compositionally biased region" description="Low complexity" evidence="6">
    <location>
        <begin position="1268"/>
        <end position="1284"/>
    </location>
</feature>
<dbReference type="Pfam" id="PF00240">
    <property type="entry name" value="ubiquitin"/>
    <property type="match status" value="1"/>
</dbReference>
<feature type="compositionally biased region" description="Basic and acidic residues" evidence="6">
    <location>
        <begin position="472"/>
        <end position="481"/>
    </location>
</feature>
<feature type="compositionally biased region" description="Acidic residues" evidence="6">
    <location>
        <begin position="668"/>
        <end position="684"/>
    </location>
</feature>
<dbReference type="SUPFAM" id="SSF54236">
    <property type="entry name" value="Ubiquitin-like"/>
    <property type="match status" value="1"/>
</dbReference>
<dbReference type="InterPro" id="IPR029071">
    <property type="entry name" value="Ubiquitin-like_domsf"/>
</dbReference>
<keyword evidence="3" id="KW-0227">DNA damage</keyword>
<dbReference type="InterPro" id="IPR006636">
    <property type="entry name" value="STI1_HS-bd"/>
</dbReference>
<dbReference type="FunFam" id="1.10.10.540:FF:000001">
    <property type="entry name" value="UV excision repair protein RAD23 B"/>
    <property type="match status" value="1"/>
</dbReference>
<feature type="compositionally biased region" description="Basic and acidic residues" evidence="6">
    <location>
        <begin position="1216"/>
        <end position="1241"/>
    </location>
</feature>
<feature type="compositionally biased region" description="Polar residues" evidence="6">
    <location>
        <begin position="593"/>
        <end position="602"/>
    </location>
</feature>
<gene>
    <name evidence="9" type="ORF">ZT3D7_G3398</name>
</gene>
<dbReference type="SMART" id="SM00213">
    <property type="entry name" value="UBQ"/>
    <property type="match status" value="1"/>
</dbReference>
<feature type="region of interest" description="Disordered" evidence="6">
    <location>
        <begin position="1087"/>
        <end position="1607"/>
    </location>
</feature>
<feature type="compositionally biased region" description="Low complexity" evidence="6">
    <location>
        <begin position="88"/>
        <end position="112"/>
    </location>
</feature>
<name>A0A1X7RLG5_ZYMT9</name>
<dbReference type="SUPFAM" id="SSF46934">
    <property type="entry name" value="UBA-like"/>
    <property type="match status" value="2"/>
</dbReference>
<feature type="compositionally biased region" description="Gly residues" evidence="6">
    <location>
        <begin position="1493"/>
        <end position="1503"/>
    </location>
</feature>
<feature type="compositionally biased region" description="Polar residues" evidence="6">
    <location>
        <begin position="1286"/>
        <end position="1312"/>
    </location>
</feature>
<dbReference type="PROSITE" id="PS50053">
    <property type="entry name" value="UBIQUITIN_2"/>
    <property type="match status" value="1"/>
</dbReference>
<feature type="region of interest" description="Disordered" evidence="6">
    <location>
        <begin position="419"/>
        <end position="638"/>
    </location>
</feature>
<dbReference type="InterPro" id="IPR036353">
    <property type="entry name" value="XPC-bd_sf"/>
</dbReference>
<feature type="compositionally biased region" description="Low complexity" evidence="6">
    <location>
        <begin position="1362"/>
        <end position="1376"/>
    </location>
</feature>
<dbReference type="Gene3D" id="3.10.20.90">
    <property type="entry name" value="Phosphatidylinositol 3-kinase Catalytic Subunit, Chain A, domain 1"/>
    <property type="match status" value="1"/>
</dbReference>
<feature type="domain" description="UBA" evidence="7">
    <location>
        <begin position="343"/>
        <end position="384"/>
    </location>
</feature>
<dbReference type="Pfam" id="PF00627">
    <property type="entry name" value="UBA"/>
    <property type="match status" value="2"/>
</dbReference>
<organism evidence="9 10">
    <name type="scientific">Zymoseptoria tritici (strain ST99CH_3D7)</name>
    <dbReference type="NCBI Taxonomy" id="1276538"/>
    <lineage>
        <taxon>Eukaryota</taxon>
        <taxon>Fungi</taxon>
        <taxon>Dikarya</taxon>
        <taxon>Ascomycota</taxon>
        <taxon>Pezizomycotina</taxon>
        <taxon>Dothideomycetes</taxon>
        <taxon>Dothideomycetidae</taxon>
        <taxon>Mycosphaerellales</taxon>
        <taxon>Mycosphaerellaceae</taxon>
        <taxon>Zymoseptoria</taxon>
    </lineage>
</organism>
<dbReference type="Proteomes" id="UP000215127">
    <property type="component" value="Chromosome 2"/>
</dbReference>
<comment type="subcellular location">
    <subcellularLocation>
        <location evidence="1">Nucleus</location>
    </subcellularLocation>
</comment>
<feature type="compositionally biased region" description="Polar residues" evidence="6">
    <location>
        <begin position="1121"/>
        <end position="1142"/>
    </location>
</feature>
<dbReference type="GO" id="GO:0005829">
    <property type="term" value="C:cytosol"/>
    <property type="evidence" value="ECO:0007669"/>
    <property type="project" value="TreeGrafter"/>
</dbReference>
<feature type="compositionally biased region" description="Pro residues" evidence="6">
    <location>
        <begin position="75"/>
        <end position="87"/>
    </location>
</feature>
<feature type="compositionally biased region" description="Low complexity" evidence="6">
    <location>
        <begin position="1320"/>
        <end position="1332"/>
    </location>
</feature>
<protein>
    <recommendedName>
        <fullName evidence="11">UBA domain-containing protein</fullName>
    </recommendedName>
</protein>
<feature type="compositionally biased region" description="Pro residues" evidence="6">
    <location>
        <begin position="1468"/>
        <end position="1478"/>
    </location>
</feature>
<evidence type="ECO:0000256" key="4">
    <source>
        <dbReference type="ARBA" id="ARBA00023204"/>
    </source>
</evidence>
<evidence type="ECO:0000259" key="8">
    <source>
        <dbReference type="PROSITE" id="PS50053"/>
    </source>
</evidence>
<feature type="compositionally biased region" description="Basic and acidic residues" evidence="6">
    <location>
        <begin position="1153"/>
        <end position="1164"/>
    </location>
</feature>
<dbReference type="CDD" id="cd14281">
    <property type="entry name" value="UBA2_Rad23_like"/>
    <property type="match status" value="1"/>
</dbReference>
<evidence type="ECO:0000256" key="2">
    <source>
        <dbReference type="ARBA" id="ARBA00022737"/>
    </source>
</evidence>
<dbReference type="GO" id="GO:0031593">
    <property type="term" value="F:polyubiquitin modification-dependent protein binding"/>
    <property type="evidence" value="ECO:0007669"/>
    <property type="project" value="TreeGrafter"/>
</dbReference>
<dbReference type="CDD" id="cd14280">
    <property type="entry name" value="UBA1_Rad23_like"/>
    <property type="match status" value="1"/>
</dbReference>
<dbReference type="Gene3D" id="1.10.8.10">
    <property type="entry name" value="DNA helicase RuvA subunit, C-terminal domain"/>
    <property type="match status" value="2"/>
</dbReference>
<evidence type="ECO:0000256" key="3">
    <source>
        <dbReference type="ARBA" id="ARBA00022763"/>
    </source>
</evidence>
<dbReference type="STRING" id="1276538.A0A1X7RLG5"/>
<dbReference type="CDD" id="cd01805">
    <property type="entry name" value="Ubl_Rad23"/>
    <property type="match status" value="1"/>
</dbReference>
<dbReference type="InterPro" id="IPR015940">
    <property type="entry name" value="UBA"/>
</dbReference>
<reference evidence="9 10" key="1">
    <citation type="submission" date="2016-06" db="EMBL/GenBank/DDBJ databases">
        <authorList>
            <person name="Kjaerup R.B."/>
            <person name="Dalgaard T.S."/>
            <person name="Juul-Madsen H.R."/>
        </authorList>
    </citation>
    <scope>NUCLEOTIDE SEQUENCE [LARGE SCALE GENOMIC DNA]</scope>
</reference>
<dbReference type="GO" id="GO:0005654">
    <property type="term" value="C:nucleoplasm"/>
    <property type="evidence" value="ECO:0007669"/>
    <property type="project" value="TreeGrafter"/>
</dbReference>
<feature type="compositionally biased region" description="Basic residues" evidence="6">
    <location>
        <begin position="694"/>
        <end position="704"/>
    </location>
</feature>
<feature type="compositionally biased region" description="Gly residues" evidence="6">
    <location>
        <begin position="1549"/>
        <end position="1585"/>
    </location>
</feature>
<feature type="region of interest" description="Disordered" evidence="6">
    <location>
        <begin position="382"/>
        <end position="404"/>
    </location>
</feature>
<feature type="compositionally biased region" description="Polar residues" evidence="6">
    <location>
        <begin position="484"/>
        <end position="506"/>
    </location>
</feature>
<dbReference type="FunFam" id="1.10.8.10:FF:000003">
    <property type="entry name" value="UV excision repair protein RAD23 homolog"/>
    <property type="match status" value="1"/>
</dbReference>
<evidence type="ECO:0000313" key="10">
    <source>
        <dbReference type="Proteomes" id="UP000215127"/>
    </source>
</evidence>
<evidence type="ECO:0000259" key="7">
    <source>
        <dbReference type="PROSITE" id="PS50030"/>
    </source>
</evidence>
<evidence type="ECO:0000256" key="6">
    <source>
        <dbReference type="SAM" id="MobiDB-lite"/>
    </source>
</evidence>
<dbReference type="PANTHER" id="PTHR10621">
    <property type="entry name" value="UV EXCISION REPAIR PROTEIN RAD23"/>
    <property type="match status" value="1"/>
</dbReference>
<dbReference type="PROSITE" id="PS50030">
    <property type="entry name" value="UBA"/>
    <property type="match status" value="2"/>
</dbReference>
<dbReference type="InterPro" id="IPR000626">
    <property type="entry name" value="Ubiquitin-like_dom"/>
</dbReference>
<dbReference type="InterPro" id="IPR009060">
    <property type="entry name" value="UBA-like_sf"/>
</dbReference>
<keyword evidence="4" id="KW-0234">DNA repair</keyword>
<dbReference type="EMBL" id="LT853693">
    <property type="protein sequence ID" value="SMQ48249.1"/>
    <property type="molecule type" value="Genomic_DNA"/>
</dbReference>
<feature type="compositionally biased region" description="Polar residues" evidence="6">
    <location>
        <begin position="1166"/>
        <end position="1182"/>
    </location>
</feature>
<dbReference type="SUPFAM" id="SSF101238">
    <property type="entry name" value="XPC-binding domain"/>
    <property type="match status" value="1"/>
</dbReference>
<evidence type="ECO:0000313" key="9">
    <source>
        <dbReference type="EMBL" id="SMQ48249.1"/>
    </source>
</evidence>
<feature type="compositionally biased region" description="Low complexity" evidence="6">
    <location>
        <begin position="194"/>
        <end position="215"/>
    </location>
</feature>
<feature type="region of interest" description="Disordered" evidence="6">
    <location>
        <begin position="72"/>
        <end position="135"/>
    </location>
</feature>
<dbReference type="InterPro" id="IPR015360">
    <property type="entry name" value="XPC-bd"/>
</dbReference>
<sequence length="1607" mass="171632">MRLTFKDLKQAKFTIDAEPSETIGTLKSKIESEKGWETSTQKLIYSGKILQDDNTIESYKIEEKGFIVCMTSKPKAPPTKPAEPATPAPKSVSTPAVPAAPAQSAPSNTSQPPATPSPAPASAAGSEGTSWNDPSALALGEQRSAAIANMESMGFPRDQIDLAMRAAFFNPDRAVEYLLNGIPASAQQEERQAPRPAAQAQAQTPATPATTGTAARSGGDEPVNLFEQAAAAGRGGAGAGRGSGGAAAAGGLGAALGAAGAGAGAGGAAANLDFLRNNPQFQQLRQVVQQQPGMLEPILQQVAAGSPQLAQIITQNPEQFMQLLAEDGDDDLAAPPGGSIAVTEEERDAIERLCRLGFERQDVIQAYFACDKNEELAANFLFDQPDEPDEPGAQSPQPASNWWALPDLPVMSSKTLVLPPGKAARRSDPGKTGRFVPSEPLHMTTRHAKKRTGPVESGTSINGSVEDDEDDSPRGSLDDGRPTTALSLGSQTSAKSRRISVNSTNGAADVEVTFGSGSSAGKRRRSSEAKMDGPNVQSTSPSRKRKRSSPTPSETRNASQEMHTPPVQPRTSSRDDKLDELIQPEDVSDRHFSQQSSPSDTQRVAGLPSFTHSTEFTPAVSEAVSPASEEYEPVDISPTKDVVMTGIEPEADADEQDDVDDADDIAEADDVDDAEDVGDLEDGDEHAATYNGQARKRINGRRRADHPQPSIEAAMRRQLQLKAAFRAITRTLKPVLAEIALKTVEDLQAKPDLHEQVPEFTGTDEYYGIQELLDQTFQKRKNQIMAQAKWNRLHLQRTLEAEQTVREERCKLLIEDLRDLEFDRLEHKSLTIARQAQMTGEDTAYDTQDEDDDVIPKPKATTHRFDRIRTIDAAYDSRSRKAMATEQASDELHARVRMTDLLRGLSEADKKEVFGSFTVMESTVRDAADARSDGIITTSTLAAAATQVEEIANRPKIPVIRNEDATGLQMLGGLASRPSIRAVEPPRLRAPPAFLGGHPAMGMQMPPPPPIRPAVALERILDEIQPRPAFVPATPEPYNPFTSPSMPSRKASLPESAHREQPVPSLSPNATRAGALPPLLNAINQESTRRSMPPQHSRGNSFDRILNQTNPLPFDRPDTIGWTNYQRPGSQTKHSRNPSTGSIHEWSHSGPLRIERVGQKEPERPAQTSLPSGPATPNLSAQKQEEEKKEGSPSDVLLHKSKSKQPEPPSSPGAAEPRKPQEKAALEPTKDTTNEALREVIADTAAKARSRASSIKSQSTSRDFTPDANTTSTTTTAGAAGESANFHRSQQKSSMGQFSMKTNKSQRNGNSRKSWKEALSQGGRRSSQGQGSEVTDSKKPSIHRFRLNTNVEATPPPPAPAPATTTYAHFPGEYYSMPPPSYGPHPPPWHPSFGPPPGPPPPGYPFLHGFNPYYEHRNSFPGPPPGNGPPGQHHPNWPPNPQSPLYGLPPSDVQPPPPGTAAAEWPRHGPPPPPPGFPGTPLNPSRDPRGTPSYGGGGQGQQFGGQAIAPAQPANLDPRLFGAAPPGSGGGGLPAFAQQGRMERRESGGSAGGGNRGGSGGPSGGGNGGGRARGRSGSGNGGGGGRSRKRAQSDGVGKAKFQHWQPK</sequence>
<dbReference type="GO" id="GO:0006289">
    <property type="term" value="P:nucleotide-excision repair"/>
    <property type="evidence" value="ECO:0007669"/>
    <property type="project" value="InterPro"/>
</dbReference>
<feature type="compositionally biased region" description="Pro residues" evidence="6">
    <location>
        <begin position="1377"/>
        <end position="1404"/>
    </location>
</feature>
<dbReference type="FunFam" id="3.10.20.90:FF:000175">
    <property type="entry name" value="UV excision repair protein Rad23"/>
    <property type="match status" value="1"/>
</dbReference>
<feature type="region of interest" description="Disordered" evidence="6">
    <location>
        <begin position="1029"/>
        <end position="1075"/>
    </location>
</feature>
<evidence type="ECO:0000256" key="5">
    <source>
        <dbReference type="ARBA" id="ARBA00023242"/>
    </source>
</evidence>
<dbReference type="Pfam" id="PF09280">
    <property type="entry name" value="XPC-binding"/>
    <property type="match status" value="1"/>
</dbReference>
<dbReference type="GO" id="GO:0043161">
    <property type="term" value="P:proteasome-mediated ubiquitin-dependent protein catabolic process"/>
    <property type="evidence" value="ECO:0007669"/>
    <property type="project" value="InterPro"/>
</dbReference>
<accession>A0A1X7RLG5</accession>
<dbReference type="PRINTS" id="PR01839">
    <property type="entry name" value="RAD23PROTEIN"/>
</dbReference>
<feature type="domain" description="UBA" evidence="7">
    <location>
        <begin position="138"/>
        <end position="181"/>
    </location>
</feature>
<feature type="domain" description="Ubiquitin-like" evidence="8">
    <location>
        <begin position="1"/>
        <end position="76"/>
    </location>
</feature>
<feature type="region of interest" description="Disordered" evidence="6">
    <location>
        <begin position="668"/>
        <end position="708"/>
    </location>
</feature>
<dbReference type="SMART" id="SM00727">
    <property type="entry name" value="STI1"/>
    <property type="match status" value="1"/>
</dbReference>
<evidence type="ECO:0008006" key="11">
    <source>
        <dbReference type="Google" id="ProtNLM"/>
    </source>
</evidence>
<dbReference type="SMART" id="SM00165">
    <property type="entry name" value="UBA"/>
    <property type="match status" value="2"/>
</dbReference>
<keyword evidence="5" id="KW-0539">Nucleus</keyword>
<dbReference type="NCBIfam" id="TIGR00601">
    <property type="entry name" value="rad23"/>
    <property type="match status" value="1"/>
</dbReference>
<evidence type="ECO:0000256" key="1">
    <source>
        <dbReference type="ARBA" id="ARBA00004123"/>
    </source>
</evidence>
<keyword evidence="2" id="KW-0677">Repeat</keyword>
<proteinExistence type="predicted"/>
<dbReference type="GO" id="GO:0070628">
    <property type="term" value="F:proteasome binding"/>
    <property type="evidence" value="ECO:0007669"/>
    <property type="project" value="TreeGrafter"/>
</dbReference>
<feature type="region of interest" description="Disordered" evidence="6">
    <location>
        <begin position="186"/>
        <end position="220"/>
    </location>
</feature>
<dbReference type="GO" id="GO:0043130">
    <property type="term" value="F:ubiquitin binding"/>
    <property type="evidence" value="ECO:0007669"/>
    <property type="project" value="TreeGrafter"/>
</dbReference>
<keyword evidence="10" id="KW-1185">Reference proteome</keyword>
<feature type="compositionally biased region" description="Basic and acidic residues" evidence="6">
    <location>
        <begin position="1183"/>
        <end position="1192"/>
    </location>
</feature>
<dbReference type="InterPro" id="IPR004806">
    <property type="entry name" value="Rad23"/>
</dbReference>
<dbReference type="GO" id="GO:0003684">
    <property type="term" value="F:damaged DNA binding"/>
    <property type="evidence" value="ECO:0007669"/>
    <property type="project" value="InterPro"/>
</dbReference>